<evidence type="ECO:0000256" key="3">
    <source>
        <dbReference type="ARBA" id="ARBA00022692"/>
    </source>
</evidence>
<evidence type="ECO:0000256" key="5">
    <source>
        <dbReference type="ARBA" id="ARBA00023136"/>
    </source>
</evidence>
<feature type="transmembrane region" description="Helical" evidence="6">
    <location>
        <begin position="82"/>
        <end position="99"/>
    </location>
</feature>
<organism evidence="7 8">
    <name type="scientific">Sphingomonas panacisoli</name>
    <dbReference type="NCBI Taxonomy" id="1813879"/>
    <lineage>
        <taxon>Bacteria</taxon>
        <taxon>Pseudomonadati</taxon>
        <taxon>Pseudomonadota</taxon>
        <taxon>Alphaproteobacteria</taxon>
        <taxon>Sphingomonadales</taxon>
        <taxon>Sphingomonadaceae</taxon>
        <taxon>Sphingomonas</taxon>
    </lineage>
</organism>
<dbReference type="Pfam" id="PF07947">
    <property type="entry name" value="YhhN"/>
    <property type="match status" value="1"/>
</dbReference>
<dbReference type="KEGG" id="spai:FPZ24_07975"/>
<feature type="transmembrane region" description="Helical" evidence="6">
    <location>
        <begin position="188"/>
        <end position="211"/>
    </location>
</feature>
<name>A0A5B8LN96_9SPHN</name>
<keyword evidence="5 6" id="KW-0472">Membrane</keyword>
<feature type="transmembrane region" description="Helical" evidence="6">
    <location>
        <begin position="32"/>
        <end position="52"/>
    </location>
</feature>
<dbReference type="AlphaFoldDB" id="A0A5B8LN96"/>
<gene>
    <name evidence="7" type="ORF">FPZ24_07975</name>
</gene>
<feature type="transmembrane region" description="Helical" evidence="6">
    <location>
        <begin position="59"/>
        <end position="76"/>
    </location>
</feature>
<evidence type="ECO:0000313" key="8">
    <source>
        <dbReference type="Proteomes" id="UP000315673"/>
    </source>
</evidence>
<keyword evidence="3 6" id="KW-0812">Transmembrane</keyword>
<evidence type="ECO:0000256" key="1">
    <source>
        <dbReference type="ARBA" id="ARBA00004141"/>
    </source>
</evidence>
<dbReference type="InterPro" id="IPR012506">
    <property type="entry name" value="TMEM86B-like"/>
</dbReference>
<evidence type="ECO:0000256" key="6">
    <source>
        <dbReference type="SAM" id="Phobius"/>
    </source>
</evidence>
<accession>A0A5B8LN96</accession>
<evidence type="ECO:0000313" key="7">
    <source>
        <dbReference type="EMBL" id="QDZ09104.1"/>
    </source>
</evidence>
<keyword evidence="8" id="KW-1185">Reference proteome</keyword>
<comment type="subcellular location">
    <subcellularLocation>
        <location evidence="1">Membrane</location>
        <topology evidence="1">Multi-pass membrane protein</topology>
    </subcellularLocation>
</comment>
<dbReference type="EMBL" id="CP042306">
    <property type="protein sequence ID" value="QDZ09104.1"/>
    <property type="molecule type" value="Genomic_DNA"/>
</dbReference>
<evidence type="ECO:0000256" key="2">
    <source>
        <dbReference type="ARBA" id="ARBA00007375"/>
    </source>
</evidence>
<sequence length="221" mass="23527">MTPTAPRYPLILAAALLAGVSFWIGRTHVDEGIAWVAWKGACVALLALWAAMNARNGDGWLITVVMVFGALGDVLLERSQAIGGGAFLAGHLAAATLYLRHRRLARSGSQTMLAVVLAIGIPVIAFLLTRQPLVAVYALGLGAMAGSAWASSFPRYRVGLGAVMFAASDLLIFAKIGPLATSPLPGMLIWPLYFLGQSLVAWGAVTTILRWKDNDDLHHRL</sequence>
<comment type="similarity">
    <text evidence="2">Belongs to the TMEM86 family.</text>
</comment>
<feature type="transmembrane region" description="Helical" evidence="6">
    <location>
        <begin position="134"/>
        <end position="151"/>
    </location>
</feature>
<feature type="transmembrane region" description="Helical" evidence="6">
    <location>
        <begin position="158"/>
        <end position="176"/>
    </location>
</feature>
<dbReference type="Proteomes" id="UP000315673">
    <property type="component" value="Chromosome"/>
</dbReference>
<proteinExistence type="inferred from homology"/>
<reference evidence="7 8" key="1">
    <citation type="submission" date="2019-07" db="EMBL/GenBank/DDBJ databases">
        <title>Full genome sequence of Sphingomonas sp. 4R-6-7(HKS19).</title>
        <authorList>
            <person name="Im W.-T."/>
        </authorList>
    </citation>
    <scope>NUCLEOTIDE SEQUENCE [LARGE SCALE GENOMIC DNA]</scope>
    <source>
        <strain evidence="7 8">HKS19</strain>
    </source>
</reference>
<dbReference type="GO" id="GO:0016020">
    <property type="term" value="C:membrane"/>
    <property type="evidence" value="ECO:0007669"/>
    <property type="project" value="UniProtKB-SubCell"/>
</dbReference>
<keyword evidence="4 6" id="KW-1133">Transmembrane helix</keyword>
<protein>
    <submittedName>
        <fullName evidence="7">Lysoplasmalogenase</fullName>
    </submittedName>
</protein>
<evidence type="ECO:0000256" key="4">
    <source>
        <dbReference type="ARBA" id="ARBA00022989"/>
    </source>
</evidence>
<dbReference type="OrthoDB" id="7390032at2"/>
<feature type="transmembrane region" description="Helical" evidence="6">
    <location>
        <begin position="111"/>
        <end position="128"/>
    </location>
</feature>